<keyword evidence="3" id="KW-1185">Reference proteome</keyword>
<reference evidence="2 3" key="1">
    <citation type="submission" date="2024-05" db="EMBL/GenBank/DDBJ databases">
        <title>Sphingomonas sp. HF-S3 16S ribosomal RNA gene Genome sequencing and assembly.</title>
        <authorList>
            <person name="Lee H."/>
        </authorList>
    </citation>
    <scope>NUCLEOTIDE SEQUENCE [LARGE SCALE GENOMIC DNA]</scope>
    <source>
        <strain evidence="2 3">HF-S3</strain>
    </source>
</reference>
<proteinExistence type="predicted"/>
<protein>
    <recommendedName>
        <fullName evidence="4">Hydrolase</fullName>
    </recommendedName>
</protein>
<dbReference type="Proteomes" id="UP001427805">
    <property type="component" value="Unassembled WGS sequence"/>
</dbReference>
<dbReference type="RefSeq" id="WP_346245312.1">
    <property type="nucleotide sequence ID" value="NZ_JBDIZK010000002.1"/>
</dbReference>
<comment type="caution">
    <text evidence="2">The sequence shown here is derived from an EMBL/GenBank/DDBJ whole genome shotgun (WGS) entry which is preliminary data.</text>
</comment>
<dbReference type="EMBL" id="JBDIZK010000002">
    <property type="protein sequence ID" value="MEN3746307.1"/>
    <property type="molecule type" value="Genomic_DNA"/>
</dbReference>
<evidence type="ECO:0008006" key="4">
    <source>
        <dbReference type="Google" id="ProtNLM"/>
    </source>
</evidence>
<evidence type="ECO:0000256" key="1">
    <source>
        <dbReference type="SAM" id="SignalP"/>
    </source>
</evidence>
<feature type="chain" id="PRO_5046199109" description="Hydrolase" evidence="1">
    <location>
        <begin position="19"/>
        <end position="308"/>
    </location>
</feature>
<gene>
    <name evidence="2" type="ORF">TPR58_03945</name>
</gene>
<keyword evidence="1" id="KW-0732">Signal</keyword>
<accession>A0ABV0B7E9</accession>
<organism evidence="2 3">
    <name type="scientific">Sphingomonas rustica</name>
    <dbReference type="NCBI Taxonomy" id="3103142"/>
    <lineage>
        <taxon>Bacteria</taxon>
        <taxon>Pseudomonadati</taxon>
        <taxon>Pseudomonadota</taxon>
        <taxon>Alphaproteobacteria</taxon>
        <taxon>Sphingomonadales</taxon>
        <taxon>Sphingomonadaceae</taxon>
        <taxon>Sphingomonas</taxon>
    </lineage>
</organism>
<name>A0ABV0B7E9_9SPHN</name>
<evidence type="ECO:0000313" key="3">
    <source>
        <dbReference type="Proteomes" id="UP001427805"/>
    </source>
</evidence>
<sequence length="308" mass="34492">MIRRALLAALCLSLSAAASPDMAPGATRITRVDPLRIDDDDFARHRDPAEWRGLKVEKIEFREERAKWRLWRITSQTKPRGPLWFVPHDNENGGFEAALVSIRNYGGTIVAVDAGIAPDHDGQRFNYAVDYGKPVDPNRNFDSALPGYARRILQTHRPSDGPIIALHSNQKGFDTRESRCNKSDPPGNGIISIRYCDDFYTPHPSQTRSFPFDDDDTVAFVTHPTGRDPARSFCWKLTQNDFNVVQERVVVTDGSASNYAVLHGLDYLNFETLDSGNEPAALADQRDRLVAMIDRALALCAPQVTRAR</sequence>
<feature type="signal peptide" evidence="1">
    <location>
        <begin position="1"/>
        <end position="18"/>
    </location>
</feature>
<evidence type="ECO:0000313" key="2">
    <source>
        <dbReference type="EMBL" id="MEN3746307.1"/>
    </source>
</evidence>